<dbReference type="AlphaFoldDB" id="A0A9X8N0X7"/>
<comment type="catalytic activity">
    <reaction evidence="1">
        <text>pyrrole-2-carboxylate + H(+) = 1H-pyrrole + CO2</text>
        <dbReference type="Rhea" id="RHEA:31375"/>
        <dbReference type="ChEBI" id="CHEBI:15378"/>
        <dbReference type="ChEBI" id="CHEBI:16526"/>
        <dbReference type="ChEBI" id="CHEBI:19203"/>
        <dbReference type="ChEBI" id="CHEBI:27660"/>
        <dbReference type="EC" id="4.1.1.93"/>
    </reaction>
</comment>
<comment type="caution">
    <text evidence="1">Lacks conserved residue(s) required for the propagation of feature annotation.</text>
</comment>
<dbReference type="EMBL" id="FRBK01000012">
    <property type="protein sequence ID" value="SHM59157.1"/>
    <property type="molecule type" value="Genomic_DNA"/>
</dbReference>
<dbReference type="GO" id="GO:0046281">
    <property type="term" value="P:cinnamic acid catabolic process"/>
    <property type="evidence" value="ECO:0007669"/>
    <property type="project" value="TreeGrafter"/>
</dbReference>
<dbReference type="InterPro" id="IPR049383">
    <property type="entry name" value="UbiD-like_N"/>
</dbReference>
<feature type="domain" description="3-octaprenyl-4-hydroxybenzoate carboxy-lyase-like C-terminal" evidence="4">
    <location>
        <begin position="319"/>
        <end position="421"/>
    </location>
</feature>
<keyword evidence="1" id="KW-0288">FMN</keyword>
<evidence type="ECO:0000259" key="3">
    <source>
        <dbReference type="Pfam" id="PF20695"/>
    </source>
</evidence>
<feature type="binding site" evidence="1">
    <location>
        <position position="169"/>
    </location>
    <ligand>
        <name>prenylated FMN</name>
        <dbReference type="ChEBI" id="CHEBI:87746"/>
    </ligand>
</feature>
<comment type="cofactor">
    <cofactor evidence="1">
        <name>K(+)</name>
        <dbReference type="ChEBI" id="CHEBI:29103"/>
    </cofactor>
    <text evidence="1">Binds 1 K(+) per subunit.</text>
</comment>
<dbReference type="PANTHER" id="PTHR30108">
    <property type="entry name" value="3-OCTAPRENYL-4-HYDROXYBENZOATE CARBOXY-LYASE-RELATED"/>
    <property type="match status" value="1"/>
</dbReference>
<dbReference type="RefSeq" id="WP_073446481.1">
    <property type="nucleotide sequence ID" value="NZ_FRBK01000012.1"/>
</dbReference>
<feature type="binding site" evidence="1">
    <location>
        <position position="220"/>
    </location>
    <ligand>
        <name>K(+)</name>
        <dbReference type="ChEBI" id="CHEBI:29103"/>
    </ligand>
</feature>
<dbReference type="GO" id="GO:0005737">
    <property type="term" value="C:cytoplasm"/>
    <property type="evidence" value="ECO:0007669"/>
    <property type="project" value="TreeGrafter"/>
</dbReference>
<dbReference type="Gene3D" id="1.20.5.4570">
    <property type="match status" value="1"/>
</dbReference>
<dbReference type="Pfam" id="PF20695">
    <property type="entry name" value="UbiD_N"/>
    <property type="match status" value="1"/>
</dbReference>
<keyword evidence="1" id="KW-0210">Decarboxylase</keyword>
<dbReference type="InterPro" id="IPR032903">
    <property type="entry name" value="FDC-like"/>
</dbReference>
<organism evidence="5 6">
    <name type="scientific">Streptomyces yunnanensis</name>
    <dbReference type="NCBI Taxonomy" id="156453"/>
    <lineage>
        <taxon>Bacteria</taxon>
        <taxon>Bacillati</taxon>
        <taxon>Actinomycetota</taxon>
        <taxon>Actinomycetes</taxon>
        <taxon>Kitasatosporales</taxon>
        <taxon>Streptomycetaceae</taxon>
        <taxon>Streptomyces</taxon>
    </lineage>
</organism>
<accession>A0A9X8N0X7</accession>
<dbReference type="GO" id="GO:0033494">
    <property type="term" value="P:ferulate metabolic process"/>
    <property type="evidence" value="ECO:0007669"/>
    <property type="project" value="TreeGrafter"/>
</dbReference>
<dbReference type="NCBIfam" id="TIGR00148">
    <property type="entry name" value="UbiD family decarboxylase"/>
    <property type="match status" value="1"/>
</dbReference>
<proteinExistence type="inferred from homology"/>
<feature type="binding site" evidence="1">
    <location>
        <position position="228"/>
    </location>
    <ligand>
        <name>Mn(2+)</name>
        <dbReference type="ChEBI" id="CHEBI:29035"/>
    </ligand>
</feature>
<dbReference type="InterPro" id="IPR049381">
    <property type="entry name" value="UbiD-like_C"/>
</dbReference>
<evidence type="ECO:0000313" key="5">
    <source>
        <dbReference type="EMBL" id="SHM59157.1"/>
    </source>
</evidence>
<keyword evidence="1" id="KW-0058">Aromatic hydrocarbons catabolism</keyword>
<evidence type="ECO:0000259" key="2">
    <source>
        <dbReference type="Pfam" id="PF01977"/>
    </source>
</evidence>
<comment type="subunit">
    <text evidence="1">Homodimer.</text>
</comment>
<name>A0A9X8N0X7_9ACTN</name>
<dbReference type="Pfam" id="PF01977">
    <property type="entry name" value="UbiD"/>
    <property type="match status" value="1"/>
</dbReference>
<dbReference type="Proteomes" id="UP000184388">
    <property type="component" value="Unassembled WGS sequence"/>
</dbReference>
<dbReference type="GO" id="GO:0046872">
    <property type="term" value="F:metal ion binding"/>
    <property type="evidence" value="ECO:0007669"/>
    <property type="project" value="UniProtKB-KW"/>
</dbReference>
<keyword evidence="1" id="KW-0285">Flavoprotein</keyword>
<keyword evidence="1" id="KW-0464">Manganese</keyword>
<keyword evidence="1" id="KW-0479">Metal-binding</keyword>
<feature type="active site" description="Proton donor" evidence="1">
    <location>
        <position position="277"/>
    </location>
</feature>
<keyword evidence="1" id="KW-0456">Lyase</keyword>
<feature type="binding site" evidence="1">
    <location>
        <position position="165"/>
    </location>
    <ligand>
        <name>K(+)</name>
        <dbReference type="ChEBI" id="CHEBI:29103"/>
    </ligand>
</feature>
<comment type="cofactor">
    <cofactor evidence="1">
        <name>prenylated FMN</name>
        <dbReference type="ChEBI" id="CHEBI:87746"/>
    </cofactor>
    <text evidence="1">Binds 1 prenylated FMN per subunit.</text>
</comment>
<feature type="domain" description="3-octaprenyl-4-hydroxybenzoate carboxy-lyase-like N-terminal" evidence="3">
    <location>
        <begin position="11"/>
        <end position="99"/>
    </location>
</feature>
<evidence type="ECO:0000259" key="4">
    <source>
        <dbReference type="Pfam" id="PF20696"/>
    </source>
</evidence>
<feature type="binding site" evidence="1">
    <location>
        <position position="187"/>
    </location>
    <ligand>
        <name>prenylated FMN</name>
        <dbReference type="ChEBI" id="CHEBI:87746"/>
    </ligand>
</feature>
<comment type="cofactor">
    <cofactor evidence="1">
        <name>Mn(2+)</name>
        <dbReference type="ChEBI" id="CHEBI:29035"/>
    </cofactor>
    <text evidence="1">Binds 1 Mn(2+) per subunit.</text>
</comment>
<evidence type="ECO:0000313" key="6">
    <source>
        <dbReference type="Proteomes" id="UP000184388"/>
    </source>
</evidence>
<keyword evidence="1" id="KW-0630">Potassium</keyword>
<protein>
    <recommendedName>
        <fullName evidence="1">Pyrrole-2-carboxylic acid decarboxylase</fullName>
        <shortName evidence="1">P2C decarboxylase</shortName>
        <ecNumber evidence="1">4.1.1.93</ecNumber>
    </recommendedName>
</protein>
<comment type="caution">
    <text evidence="5">The sequence shown here is derived from an EMBL/GenBank/DDBJ whole genome shotgun (WGS) entry which is preliminary data.</text>
</comment>
<feature type="binding site" evidence="1">
    <location>
        <position position="186"/>
    </location>
    <ligand>
        <name>prenylated FMN</name>
        <dbReference type="ChEBI" id="CHEBI:87746"/>
    </ligand>
</feature>
<dbReference type="InterPro" id="IPR002830">
    <property type="entry name" value="UbiD"/>
</dbReference>
<dbReference type="SUPFAM" id="SSF50475">
    <property type="entry name" value="FMN-binding split barrel"/>
    <property type="match status" value="1"/>
</dbReference>
<feature type="binding site" evidence="1">
    <location>
        <position position="228"/>
    </location>
    <ligand>
        <name>K(+)</name>
        <dbReference type="ChEBI" id="CHEBI:29103"/>
    </ligand>
</feature>
<evidence type="ECO:0000256" key="1">
    <source>
        <dbReference type="HAMAP-Rule" id="MF_01983"/>
    </source>
</evidence>
<dbReference type="PANTHER" id="PTHR30108:SF17">
    <property type="entry name" value="FERULIC ACID DECARBOXYLASE 1"/>
    <property type="match status" value="1"/>
</dbReference>
<comment type="function">
    <text evidence="1">Catalyzes the prenyl-FMN-dependent decarboxylation of pyrrole-2-carboxylate (P2C). Can also catalyze the carboxylation of pyrrole in the presence of elevated concentrations of CO(2) or bicarbonate.</text>
</comment>
<dbReference type="GO" id="GO:0034941">
    <property type="term" value="F:pyrrole-2-carboxylate decarboxylase activity"/>
    <property type="evidence" value="ECO:0007669"/>
    <property type="project" value="UniProtKB-EC"/>
</dbReference>
<feature type="domain" description="3-octaprenyl-4-hydroxybenzoate carboxy-lyase-like Rift-related" evidence="2">
    <location>
        <begin position="113"/>
        <end position="313"/>
    </location>
</feature>
<dbReference type="HAMAP" id="MF_01983">
    <property type="entry name" value="UbiD_FDC"/>
    <property type="match status" value="1"/>
</dbReference>
<sequence>MTCIRDLRDYIAALEELGDVRSIDRPVDPHLEVGAIIRRSYETRGPAPLFTDIKGTAAGYRLLGAPGALSSAAGRPNARIALSLGLAPDSSAADIVNALADARTRTPIAPVLRKTGPVKENVLLGADATLDRFPTPLLHEGDGGPYVNTWGTIIARTPDGSFTNWSIARIMMIDGKHMTGLVLHPQHIAYVWQQWADLGKDMPFALVQGGPPVLPFVSGMPLPDGVEEAGYIGALTGEPVELVQCETVDLQVPANAEIVIEGHLSAERTGLEGPMGEYSGYRPNETSMQPVYTIEAITHRTDPIWPTVVEGEPVDEYHTATGLTLAAEALTQLRSAGLPVSSAWMPFEAASHLLVVSVVPDWRGRLPATSTEELVQRIHDVLSEQRFAYLVPRTVVLDDDVDASNVAETMWALATRVHPTGRRLVRSGKTLPLLACYTPQERHAWTGDHVTYDALMPAVEEGREPRSSFRHIFPAEIQQRVLDHWND</sequence>
<feature type="binding site" evidence="1">
    <location>
        <position position="228"/>
    </location>
    <ligand>
        <name>prenylated FMN</name>
        <dbReference type="ChEBI" id="CHEBI:87746"/>
    </ligand>
</feature>
<dbReference type="EC" id="4.1.1.93" evidence="1"/>
<dbReference type="Pfam" id="PF20696">
    <property type="entry name" value="UbiD_C"/>
    <property type="match status" value="1"/>
</dbReference>
<dbReference type="SUPFAM" id="SSF143968">
    <property type="entry name" value="UbiD C-terminal domain-like"/>
    <property type="match status" value="1"/>
</dbReference>
<dbReference type="InterPro" id="IPR048304">
    <property type="entry name" value="UbiD_Rift_dom"/>
</dbReference>
<reference evidence="6" key="1">
    <citation type="submission" date="2016-11" db="EMBL/GenBank/DDBJ databases">
        <authorList>
            <person name="Jaros S."/>
            <person name="Januszkiewicz K."/>
            <person name="Wedrychowicz H."/>
        </authorList>
    </citation>
    <scope>NUCLEOTIDE SEQUENCE [LARGE SCALE GENOMIC DNA]</scope>
    <source>
        <strain evidence="6">CGMCC 4.3555</strain>
    </source>
</reference>
<comment type="similarity">
    <text evidence="1">Belongs to the UbiD family. UbiD-like/FDC subfamily.</text>
</comment>
<feature type="binding site" evidence="1">
    <location>
        <position position="187"/>
    </location>
    <ligand>
        <name>Mn(2+)</name>
        <dbReference type="ChEBI" id="CHEBI:29035"/>
    </ligand>
</feature>
<dbReference type="Gene3D" id="3.40.1670.10">
    <property type="entry name" value="UbiD C-terminal domain-like"/>
    <property type="match status" value="1"/>
</dbReference>
<gene>
    <name evidence="5" type="ORF">SAMN05216268_11292</name>
</gene>
<comment type="catalytic activity">
    <reaction evidence="1">
        <text>pyrrole-2-carboxylate + H2O = 1H-pyrrole + hydrogencarbonate</text>
        <dbReference type="Rhea" id="RHEA:31379"/>
        <dbReference type="ChEBI" id="CHEBI:15377"/>
        <dbReference type="ChEBI" id="CHEBI:17544"/>
        <dbReference type="ChEBI" id="CHEBI:19203"/>
        <dbReference type="ChEBI" id="CHEBI:27660"/>
        <dbReference type="EC" id="4.1.1.93"/>
    </reaction>
</comment>